<reference evidence="1 2" key="1">
    <citation type="submission" date="2016-07" db="EMBL/GenBank/DDBJ databases">
        <title>Draft genome of the white-rot fungus Obba rivulosa 3A-2.</title>
        <authorList>
            <consortium name="DOE Joint Genome Institute"/>
            <person name="Miettinen O."/>
            <person name="Riley R."/>
            <person name="Acob R."/>
            <person name="Barry K."/>
            <person name="Cullen D."/>
            <person name="De Vries R."/>
            <person name="Hainaut M."/>
            <person name="Hatakka A."/>
            <person name="Henrissat B."/>
            <person name="Hilden K."/>
            <person name="Kuo R."/>
            <person name="Labutti K."/>
            <person name="Lipzen A."/>
            <person name="Makela M.R."/>
            <person name="Sandor L."/>
            <person name="Spatafora J.W."/>
            <person name="Grigoriev I.V."/>
            <person name="Hibbett D.S."/>
        </authorList>
    </citation>
    <scope>NUCLEOTIDE SEQUENCE [LARGE SCALE GENOMIC DNA]</scope>
    <source>
        <strain evidence="1 2">3A-2</strain>
    </source>
</reference>
<evidence type="ECO:0000313" key="1">
    <source>
        <dbReference type="EMBL" id="OCH91635.1"/>
    </source>
</evidence>
<keyword evidence="2" id="KW-1185">Reference proteome</keyword>
<dbReference type="Proteomes" id="UP000250043">
    <property type="component" value="Unassembled WGS sequence"/>
</dbReference>
<dbReference type="AlphaFoldDB" id="A0A8E2B4N8"/>
<organism evidence="1 2">
    <name type="scientific">Obba rivulosa</name>
    <dbReference type="NCBI Taxonomy" id="1052685"/>
    <lineage>
        <taxon>Eukaryota</taxon>
        <taxon>Fungi</taxon>
        <taxon>Dikarya</taxon>
        <taxon>Basidiomycota</taxon>
        <taxon>Agaricomycotina</taxon>
        <taxon>Agaricomycetes</taxon>
        <taxon>Polyporales</taxon>
        <taxon>Gelatoporiaceae</taxon>
        <taxon>Obba</taxon>
    </lineage>
</organism>
<name>A0A8E2B4N8_9APHY</name>
<dbReference type="EMBL" id="KV722382">
    <property type="protein sequence ID" value="OCH91635.1"/>
    <property type="molecule type" value="Genomic_DNA"/>
</dbReference>
<accession>A0A8E2B4N8</accession>
<protein>
    <submittedName>
        <fullName evidence="1">Uncharacterized protein</fullName>
    </submittedName>
</protein>
<sequence>MPDDSLALRACCTTWYGRRVRGYPTAVFRRSLDCSQPWEMSRGRAAHGPVASSLLKPLLASVAVMGAELHGTYRCHPAMYTQELAAAKRDTGACVCPLAHFAARRKCNMRCTLRSSILLWRCRLVEFFLTLCSLRAYFQRLLVRISRDALDCPFSSELRLTMGKELRSLVRSTAEHSFALHTFGLSVSLPYLMSHSSLRSVGQRVLLCLHCLGTCFDVLHVCSLGCVRQVLALVANECLSLKYEQK</sequence>
<evidence type="ECO:0000313" key="2">
    <source>
        <dbReference type="Proteomes" id="UP000250043"/>
    </source>
</evidence>
<gene>
    <name evidence="1" type="ORF">OBBRIDRAFT_518138</name>
</gene>
<proteinExistence type="predicted"/>